<keyword evidence="6" id="KW-0411">Iron-sulfur</keyword>
<comment type="cofactor">
    <cofactor evidence="1">
        <name>[4Fe-4S] cluster</name>
        <dbReference type="ChEBI" id="CHEBI:49883"/>
    </cofactor>
</comment>
<name>A0A844DMX3_9FIRM</name>
<dbReference type="Pfam" id="PF04055">
    <property type="entry name" value="Radical_SAM"/>
    <property type="match status" value="1"/>
</dbReference>
<dbReference type="PROSITE" id="PS01305">
    <property type="entry name" value="MOAA_NIFB_PQQE"/>
    <property type="match status" value="1"/>
</dbReference>
<organism evidence="8 9">
    <name type="scientific">Faecalibacterium prausnitzii</name>
    <dbReference type="NCBI Taxonomy" id="853"/>
    <lineage>
        <taxon>Bacteria</taxon>
        <taxon>Bacillati</taxon>
        <taxon>Bacillota</taxon>
        <taxon>Clostridia</taxon>
        <taxon>Eubacteriales</taxon>
        <taxon>Oscillospiraceae</taxon>
        <taxon>Faecalibacterium</taxon>
    </lineage>
</organism>
<dbReference type="GO" id="GO:0016491">
    <property type="term" value="F:oxidoreductase activity"/>
    <property type="evidence" value="ECO:0007669"/>
    <property type="project" value="InterPro"/>
</dbReference>
<dbReference type="Gene3D" id="3.20.20.70">
    <property type="entry name" value="Aldolase class I"/>
    <property type="match status" value="1"/>
</dbReference>
<dbReference type="InterPro" id="IPR047602">
    <property type="entry name" value="SPASM_CteB-like"/>
</dbReference>
<proteinExistence type="predicted"/>
<evidence type="ECO:0000256" key="4">
    <source>
        <dbReference type="ARBA" id="ARBA00022723"/>
    </source>
</evidence>
<protein>
    <submittedName>
        <fullName evidence="8">Thioether cross-link-forming SCIFF peptide maturase</fullName>
    </submittedName>
</protein>
<evidence type="ECO:0000259" key="7">
    <source>
        <dbReference type="Pfam" id="PF04055"/>
    </source>
</evidence>
<dbReference type="InterPro" id="IPR058240">
    <property type="entry name" value="rSAM_sf"/>
</dbReference>
<dbReference type="InterPro" id="IPR023867">
    <property type="entry name" value="Sulphatase_maturase_rSAM"/>
</dbReference>
<keyword evidence="5" id="KW-0408">Iron</keyword>
<dbReference type="CDD" id="cd21124">
    <property type="entry name" value="SPASM_CteB-like"/>
    <property type="match status" value="1"/>
</dbReference>
<evidence type="ECO:0000256" key="6">
    <source>
        <dbReference type="ARBA" id="ARBA00023014"/>
    </source>
</evidence>
<feature type="domain" description="Radical SAM core" evidence="7">
    <location>
        <begin position="111"/>
        <end position="253"/>
    </location>
</feature>
<dbReference type="InterPro" id="IPR013785">
    <property type="entry name" value="Aldolase_TIM"/>
</dbReference>
<dbReference type="NCBIfam" id="TIGR04085">
    <property type="entry name" value="rSAM_more_4Fe4S"/>
    <property type="match status" value="1"/>
</dbReference>
<comment type="caution">
    <text evidence="8">The sequence shown here is derived from an EMBL/GenBank/DDBJ whole genome shotgun (WGS) entry which is preliminary data.</text>
</comment>
<dbReference type="PANTHER" id="PTHR43273">
    <property type="entry name" value="ANAEROBIC SULFATASE-MATURATING ENZYME HOMOLOG ASLB-RELATED"/>
    <property type="match status" value="1"/>
</dbReference>
<dbReference type="SFLD" id="SFLDG01386">
    <property type="entry name" value="main_SPASM_domain-containing"/>
    <property type="match status" value="1"/>
</dbReference>
<dbReference type="InterPro" id="IPR000385">
    <property type="entry name" value="MoaA_NifB_PqqE_Fe-S-bd_CS"/>
</dbReference>
<dbReference type="Proteomes" id="UP000462091">
    <property type="component" value="Unassembled WGS sequence"/>
</dbReference>
<dbReference type="SFLD" id="SFLDG01067">
    <property type="entry name" value="SPASM/twitch_domain_containing"/>
    <property type="match status" value="1"/>
</dbReference>
<dbReference type="InterPro" id="IPR007197">
    <property type="entry name" value="rSAM"/>
</dbReference>
<dbReference type="GO" id="GO:0051539">
    <property type="term" value="F:4 iron, 4 sulfur cluster binding"/>
    <property type="evidence" value="ECO:0007669"/>
    <property type="project" value="UniProtKB-KW"/>
</dbReference>
<evidence type="ECO:0000256" key="2">
    <source>
        <dbReference type="ARBA" id="ARBA00022485"/>
    </source>
</evidence>
<accession>A0A844DMX3</accession>
<evidence type="ECO:0000313" key="9">
    <source>
        <dbReference type="Proteomes" id="UP000462091"/>
    </source>
</evidence>
<evidence type="ECO:0000256" key="1">
    <source>
        <dbReference type="ARBA" id="ARBA00001966"/>
    </source>
</evidence>
<evidence type="ECO:0000256" key="3">
    <source>
        <dbReference type="ARBA" id="ARBA00022691"/>
    </source>
</evidence>
<dbReference type="NCBIfam" id="TIGR03974">
    <property type="entry name" value="rSAM_six_Cys"/>
    <property type="match status" value="1"/>
</dbReference>
<dbReference type="CDD" id="cd01335">
    <property type="entry name" value="Radical_SAM"/>
    <property type="match status" value="1"/>
</dbReference>
<dbReference type="InterPro" id="IPR024025">
    <property type="entry name" value="SCIFF_rSAM_maturase"/>
</dbReference>
<keyword evidence="3" id="KW-0949">S-adenosyl-L-methionine</keyword>
<dbReference type="InterPro" id="IPR023885">
    <property type="entry name" value="4Fe4S-binding_SPASM_dom"/>
</dbReference>
<keyword evidence="2" id="KW-0004">4Fe-4S</keyword>
<dbReference type="SFLD" id="SFLDG01384">
    <property type="entry name" value="thioether_bond_formation_requi"/>
    <property type="match status" value="1"/>
</dbReference>
<gene>
    <name evidence="8" type="primary">scfB</name>
    <name evidence="8" type="ORF">GKE10_10735</name>
</gene>
<dbReference type="EMBL" id="WKQM01000023">
    <property type="protein sequence ID" value="MSC52369.1"/>
    <property type="molecule type" value="Genomic_DNA"/>
</dbReference>
<evidence type="ECO:0000313" key="8">
    <source>
        <dbReference type="EMBL" id="MSC52369.1"/>
    </source>
</evidence>
<sequence length="490" mass="55447">MECKMVHQYQLNGYNIVLDTCSGSVHVVDEVAYDVIAMYPEHTADEIVAAMLAKYGSRPDVTEEDLRQCIDDVTSLKENGKLWSPDVYKDMAFDFKNRNTVVKALCLHVAHSCNLSCSYCFASQGRYHGDRALMSFEVGKRAMDFLIENSGTRRNLEVDFFGGEPLMNFEMVKKLVAYCREQEKIHNKNFRFTMTTNGVLIDDDVIDFCNKECHNVVLSLDGRKEVNDRFRVDCAGNGSYDRIVPKFQEFVKKRGDKNYYMRGTYTHFNTDFTNDIFHMADLGFTELSMEPVVCDPSDPSDPSALTEADLPILKEQYEILAKEMIKRDREGRGFTFYHYMIDLTGGPCIYKRISGCGSGTEYMAVTPWGDLYPCHQFVGDPKYLLGDIWKGVTNTAVRDEFKHCNAYARKECQDCWAKLYCSGGCAANSYHATGSITGVYEYGCELFKKRMECAIMIKVAENQELAAKGIEVPIELGSTCNACADGEACE</sequence>
<reference evidence="8 9" key="1">
    <citation type="journal article" date="2019" name="Nat. Med.">
        <title>A library of human gut bacterial isolates paired with longitudinal multiomics data enables mechanistic microbiome research.</title>
        <authorList>
            <person name="Poyet M."/>
            <person name="Groussin M."/>
            <person name="Gibbons S.M."/>
            <person name="Avila-Pacheco J."/>
            <person name="Jiang X."/>
            <person name="Kearney S.M."/>
            <person name="Perrotta A.R."/>
            <person name="Berdy B."/>
            <person name="Zhao S."/>
            <person name="Lieberman T.D."/>
            <person name="Swanson P.K."/>
            <person name="Smith M."/>
            <person name="Roesemann S."/>
            <person name="Alexander J.E."/>
            <person name="Rich S.A."/>
            <person name="Livny J."/>
            <person name="Vlamakis H."/>
            <person name="Clish C."/>
            <person name="Bullock K."/>
            <person name="Deik A."/>
            <person name="Scott J."/>
            <person name="Pierce K.A."/>
            <person name="Xavier R.J."/>
            <person name="Alm E.J."/>
        </authorList>
    </citation>
    <scope>NUCLEOTIDE SEQUENCE [LARGE SCALE GENOMIC DNA]</scope>
    <source>
        <strain evidence="8 9">BIOML-B1</strain>
    </source>
</reference>
<keyword evidence="4" id="KW-0479">Metal-binding</keyword>
<evidence type="ECO:0000256" key="5">
    <source>
        <dbReference type="ARBA" id="ARBA00023004"/>
    </source>
</evidence>
<dbReference type="SFLD" id="SFLDS00029">
    <property type="entry name" value="Radical_SAM"/>
    <property type="match status" value="1"/>
</dbReference>
<dbReference type="SUPFAM" id="SSF102114">
    <property type="entry name" value="Radical SAM enzymes"/>
    <property type="match status" value="1"/>
</dbReference>
<dbReference type="PANTHER" id="PTHR43273:SF8">
    <property type="entry name" value="RADICAL SAM DOMAIN PROTEIN"/>
    <property type="match status" value="1"/>
</dbReference>
<dbReference type="AlphaFoldDB" id="A0A844DMX3"/>
<dbReference type="GO" id="GO:0046872">
    <property type="term" value="F:metal ion binding"/>
    <property type="evidence" value="ECO:0007669"/>
    <property type="project" value="UniProtKB-KW"/>
</dbReference>